<dbReference type="EMBL" id="BAAARB010000012">
    <property type="protein sequence ID" value="GAA2382769.1"/>
    <property type="molecule type" value="Genomic_DNA"/>
</dbReference>
<name>A0ABN3HKM7_9ACTN</name>
<keyword evidence="1" id="KW-0812">Transmembrane</keyword>
<feature type="transmembrane region" description="Helical" evidence="1">
    <location>
        <begin position="79"/>
        <end position="97"/>
    </location>
</feature>
<proteinExistence type="predicted"/>
<organism evidence="2 3">
    <name type="scientific">Gordonia cholesterolivorans</name>
    <dbReference type="NCBI Taxonomy" id="559625"/>
    <lineage>
        <taxon>Bacteria</taxon>
        <taxon>Bacillati</taxon>
        <taxon>Actinomycetota</taxon>
        <taxon>Actinomycetes</taxon>
        <taxon>Mycobacteriales</taxon>
        <taxon>Gordoniaceae</taxon>
        <taxon>Gordonia</taxon>
    </lineage>
</organism>
<keyword evidence="1" id="KW-1133">Transmembrane helix</keyword>
<gene>
    <name evidence="2" type="ORF">GCM10009855_23660</name>
</gene>
<comment type="caution">
    <text evidence="2">The sequence shown here is derived from an EMBL/GenBank/DDBJ whole genome shotgun (WGS) entry which is preliminary data.</text>
</comment>
<evidence type="ECO:0000313" key="3">
    <source>
        <dbReference type="Proteomes" id="UP001501170"/>
    </source>
</evidence>
<evidence type="ECO:0000256" key="1">
    <source>
        <dbReference type="SAM" id="Phobius"/>
    </source>
</evidence>
<sequence length="145" mass="15739">MAVRTRTAKSAQMDRRIARRDDVLVLAFAAVALAGVLIHDRVDMPATPLLSVTNMFPTAVYLGLGLLGFVPRARAASSWLLLIWAWILVVASLIGLIPQSNAVSAPQNPNVHYVFHIIYAACQLPLIVALVLRLNRDASAVTTSR</sequence>
<feature type="transmembrane region" description="Helical" evidence="1">
    <location>
        <begin position="21"/>
        <end position="38"/>
    </location>
</feature>
<dbReference type="RefSeq" id="WP_346076488.1">
    <property type="nucleotide sequence ID" value="NZ_BAAARB010000012.1"/>
</dbReference>
<keyword evidence="3" id="KW-1185">Reference proteome</keyword>
<reference evidence="2 3" key="1">
    <citation type="journal article" date="2019" name="Int. J. Syst. Evol. Microbiol.">
        <title>The Global Catalogue of Microorganisms (GCM) 10K type strain sequencing project: providing services to taxonomists for standard genome sequencing and annotation.</title>
        <authorList>
            <consortium name="The Broad Institute Genomics Platform"/>
            <consortium name="The Broad Institute Genome Sequencing Center for Infectious Disease"/>
            <person name="Wu L."/>
            <person name="Ma J."/>
        </authorList>
    </citation>
    <scope>NUCLEOTIDE SEQUENCE [LARGE SCALE GENOMIC DNA]</scope>
    <source>
        <strain evidence="2 3">JCM 16227</strain>
    </source>
</reference>
<feature type="transmembrane region" description="Helical" evidence="1">
    <location>
        <begin position="117"/>
        <end position="135"/>
    </location>
</feature>
<evidence type="ECO:0000313" key="2">
    <source>
        <dbReference type="EMBL" id="GAA2382769.1"/>
    </source>
</evidence>
<protein>
    <submittedName>
        <fullName evidence="2">Uncharacterized protein</fullName>
    </submittedName>
</protein>
<keyword evidence="1" id="KW-0472">Membrane</keyword>
<accession>A0ABN3HKM7</accession>
<feature type="transmembrane region" description="Helical" evidence="1">
    <location>
        <begin position="50"/>
        <end position="70"/>
    </location>
</feature>
<dbReference type="Proteomes" id="UP001501170">
    <property type="component" value="Unassembled WGS sequence"/>
</dbReference>